<dbReference type="OrthoDB" id="330550at2759"/>
<dbReference type="Proteomes" id="UP000224006">
    <property type="component" value="Chromosome X"/>
</dbReference>
<evidence type="ECO:0000256" key="1">
    <source>
        <dbReference type="SAM" id="MobiDB-lite"/>
    </source>
</evidence>
<dbReference type="AlphaFoldDB" id="A0A2A9M2Y6"/>
<sequence length="278" mass="30617">MTGCGVLQASTVVIPGSGPGDSTLLGLVSTLPGVDVRKVKFAGDTAAVLGVTRNASWNDVEGVLKTLVDAGSRTSVEAKYNGLKLGKKSKFGDEKAFPQTVVKIVPQQNWKPLLRQQQKISSDDLTIKLFEIADECKLGVVQASISTPLTILIQDIPAEHFIVREFQEQAPHYLLQRGQRADLLLVIDRHWCAAAVKHFLQYHLSYAEIRLEVNGQLMHDMQTFEDEKKFPQVVLSSTFQVSSSDLQRLKSRSTGSLSSKEGGRRSRSSSPQRHSADF</sequence>
<feature type="region of interest" description="Disordered" evidence="1">
    <location>
        <begin position="242"/>
        <end position="278"/>
    </location>
</feature>
<dbReference type="KEGG" id="bbes:BESB_016430"/>
<keyword evidence="3" id="KW-1185">Reference proteome</keyword>
<dbReference type="RefSeq" id="XP_029216334.1">
    <property type="nucleotide sequence ID" value="XM_029360358.1"/>
</dbReference>
<dbReference type="GeneID" id="40306704"/>
<dbReference type="EMBL" id="NWUJ01000011">
    <property type="protein sequence ID" value="PFH32325.1"/>
    <property type="molecule type" value="Genomic_DNA"/>
</dbReference>
<accession>A0A2A9M2Y6</accession>
<organism evidence="2 3">
    <name type="scientific">Besnoitia besnoiti</name>
    <name type="common">Apicomplexan protozoan</name>
    <dbReference type="NCBI Taxonomy" id="94643"/>
    <lineage>
        <taxon>Eukaryota</taxon>
        <taxon>Sar</taxon>
        <taxon>Alveolata</taxon>
        <taxon>Apicomplexa</taxon>
        <taxon>Conoidasida</taxon>
        <taxon>Coccidia</taxon>
        <taxon>Eucoccidiorida</taxon>
        <taxon>Eimeriorina</taxon>
        <taxon>Sarcocystidae</taxon>
        <taxon>Besnoitia</taxon>
    </lineage>
</organism>
<comment type="caution">
    <text evidence="2">The sequence shown here is derived from an EMBL/GenBank/DDBJ whole genome shotgun (WGS) entry which is preliminary data.</text>
</comment>
<reference evidence="2 3" key="1">
    <citation type="submission" date="2017-09" db="EMBL/GenBank/DDBJ databases">
        <title>Genome sequencing of Besnoitia besnoiti strain Bb-Ger1.</title>
        <authorList>
            <person name="Schares G."/>
            <person name="Venepally P."/>
            <person name="Lorenzi H.A."/>
        </authorList>
    </citation>
    <scope>NUCLEOTIDE SEQUENCE [LARGE SCALE GENOMIC DNA]</scope>
    <source>
        <strain evidence="2 3">Bb-Ger1</strain>
    </source>
</reference>
<proteinExistence type="predicted"/>
<protein>
    <submittedName>
        <fullName evidence="2">Rhoptry protein ROP15</fullName>
    </submittedName>
</protein>
<name>A0A2A9M2Y6_BESBE</name>
<dbReference type="VEuPathDB" id="ToxoDB:BESB_016430"/>
<evidence type="ECO:0000313" key="3">
    <source>
        <dbReference type="Proteomes" id="UP000224006"/>
    </source>
</evidence>
<evidence type="ECO:0000313" key="2">
    <source>
        <dbReference type="EMBL" id="PFH32325.1"/>
    </source>
</evidence>
<feature type="compositionally biased region" description="Low complexity" evidence="1">
    <location>
        <begin position="268"/>
        <end position="278"/>
    </location>
</feature>
<gene>
    <name evidence="2" type="ORF">BESB_016430</name>
</gene>